<keyword evidence="3" id="KW-1185">Reference proteome</keyword>
<keyword evidence="1" id="KW-1133">Transmembrane helix</keyword>
<evidence type="ECO:0000313" key="3">
    <source>
        <dbReference type="Proteomes" id="UP000664369"/>
    </source>
</evidence>
<gene>
    <name evidence="2" type="ORF">J4E00_08760</name>
</gene>
<feature type="transmembrane region" description="Helical" evidence="1">
    <location>
        <begin position="181"/>
        <end position="203"/>
    </location>
</feature>
<protein>
    <recommendedName>
        <fullName evidence="4">DUF3592 domain-containing protein</fullName>
    </recommendedName>
</protein>
<reference evidence="2 3" key="1">
    <citation type="submission" date="2021-03" db="EMBL/GenBank/DDBJ databases">
        <authorList>
            <person name="Kim M.K."/>
        </authorList>
    </citation>
    <scope>NUCLEOTIDE SEQUENCE [LARGE SCALE GENOMIC DNA]</scope>
    <source>
        <strain evidence="2 3">BT442</strain>
    </source>
</reference>
<organism evidence="2 3">
    <name type="scientific">Hymenobacter negativus</name>
    <dbReference type="NCBI Taxonomy" id="2795026"/>
    <lineage>
        <taxon>Bacteria</taxon>
        <taxon>Pseudomonadati</taxon>
        <taxon>Bacteroidota</taxon>
        <taxon>Cytophagia</taxon>
        <taxon>Cytophagales</taxon>
        <taxon>Hymenobacteraceae</taxon>
        <taxon>Hymenobacter</taxon>
    </lineage>
</organism>
<feature type="transmembrane region" description="Helical" evidence="1">
    <location>
        <begin position="146"/>
        <end position="169"/>
    </location>
</feature>
<name>A0ABS3QD85_9BACT</name>
<proteinExistence type="predicted"/>
<sequence length="331" mass="37442">MFSKVFTLAGRFFSLLGALVWTALLGVAALAAWHFYQDEHLRGQLESHGQAVTVRVEHTDRDRRQAWDNFGNFIYVGFTYHGRSYEARCVSDTACLAPGDQLTLRYLPQQDVFGQLGPSLMHGRDPAKSRLLRWSVMPDVSPENRALLLFGLLLVMLFFVVSGLLASLTGWRGIPTIARPVGFVVLALLAGYCTYDAVAYYRYAAALQRDGRPQEVLVQHADQHNYFTGPIGRRKVGRGRLPDYIYDATFLFQSQPRAVAIEESEYERLKAGATRLAVRYDAARDDFIAADYTPRWEPVLPPLVLWLLVVLLLRRSRKPDAQPTRADVYQS</sequence>
<dbReference type="Proteomes" id="UP000664369">
    <property type="component" value="Unassembled WGS sequence"/>
</dbReference>
<evidence type="ECO:0008006" key="4">
    <source>
        <dbReference type="Google" id="ProtNLM"/>
    </source>
</evidence>
<evidence type="ECO:0000256" key="1">
    <source>
        <dbReference type="SAM" id="Phobius"/>
    </source>
</evidence>
<dbReference type="RefSeq" id="WP_208174761.1">
    <property type="nucleotide sequence ID" value="NZ_JAGETZ010000003.1"/>
</dbReference>
<feature type="transmembrane region" description="Helical" evidence="1">
    <location>
        <begin position="12"/>
        <end position="36"/>
    </location>
</feature>
<evidence type="ECO:0000313" key="2">
    <source>
        <dbReference type="EMBL" id="MBO2009142.1"/>
    </source>
</evidence>
<keyword evidence="1" id="KW-0472">Membrane</keyword>
<dbReference type="EMBL" id="JAGETZ010000003">
    <property type="protein sequence ID" value="MBO2009142.1"/>
    <property type="molecule type" value="Genomic_DNA"/>
</dbReference>
<accession>A0ABS3QD85</accession>
<keyword evidence="1" id="KW-0812">Transmembrane</keyword>
<comment type="caution">
    <text evidence="2">The sequence shown here is derived from an EMBL/GenBank/DDBJ whole genome shotgun (WGS) entry which is preliminary data.</text>
</comment>